<sequence length="91" mass="10398">MDTRMRRTRRKLLEESDLDASIRRLDVVRDSPTCRTPPVPIPAAPDENDADETKAARGKYVEDKKLVDGVYAKGRHRKLAKAIRQRRAKNG</sequence>
<evidence type="ECO:0000313" key="3">
    <source>
        <dbReference type="Proteomes" id="UP001190700"/>
    </source>
</evidence>
<organism evidence="2 3">
    <name type="scientific">Cymbomonas tetramitiformis</name>
    <dbReference type="NCBI Taxonomy" id="36881"/>
    <lineage>
        <taxon>Eukaryota</taxon>
        <taxon>Viridiplantae</taxon>
        <taxon>Chlorophyta</taxon>
        <taxon>Pyramimonadophyceae</taxon>
        <taxon>Pyramimonadales</taxon>
        <taxon>Pyramimonadaceae</taxon>
        <taxon>Cymbomonas</taxon>
    </lineage>
</organism>
<evidence type="ECO:0000313" key="2">
    <source>
        <dbReference type="EMBL" id="KAK3278812.1"/>
    </source>
</evidence>
<proteinExistence type="predicted"/>
<dbReference type="EMBL" id="LGRX02005272">
    <property type="protein sequence ID" value="KAK3278812.1"/>
    <property type="molecule type" value="Genomic_DNA"/>
</dbReference>
<dbReference type="Proteomes" id="UP001190700">
    <property type="component" value="Unassembled WGS sequence"/>
</dbReference>
<accession>A0AAE0GIQ4</accession>
<comment type="caution">
    <text evidence="2">The sequence shown here is derived from an EMBL/GenBank/DDBJ whole genome shotgun (WGS) entry which is preliminary data.</text>
</comment>
<reference evidence="2 3" key="1">
    <citation type="journal article" date="2015" name="Genome Biol. Evol.">
        <title>Comparative Genomics of a Bacterivorous Green Alga Reveals Evolutionary Causalities and Consequences of Phago-Mixotrophic Mode of Nutrition.</title>
        <authorList>
            <person name="Burns J.A."/>
            <person name="Paasch A."/>
            <person name="Narechania A."/>
            <person name="Kim E."/>
        </authorList>
    </citation>
    <scope>NUCLEOTIDE SEQUENCE [LARGE SCALE GENOMIC DNA]</scope>
    <source>
        <strain evidence="2 3">PLY_AMNH</strain>
    </source>
</reference>
<keyword evidence="3" id="KW-1185">Reference proteome</keyword>
<name>A0AAE0GIQ4_9CHLO</name>
<evidence type="ECO:0000256" key="1">
    <source>
        <dbReference type="SAM" id="MobiDB-lite"/>
    </source>
</evidence>
<protein>
    <submittedName>
        <fullName evidence="2">Uncharacterized protein</fullName>
    </submittedName>
</protein>
<feature type="region of interest" description="Disordered" evidence="1">
    <location>
        <begin position="30"/>
        <end position="56"/>
    </location>
</feature>
<gene>
    <name evidence="2" type="ORF">CYMTET_13276</name>
</gene>
<dbReference type="AlphaFoldDB" id="A0AAE0GIQ4"/>